<accession>A0A059BG92</accession>
<dbReference type="AlphaFoldDB" id="A0A059BG92"/>
<reference evidence="1" key="1">
    <citation type="submission" date="2013-07" db="EMBL/GenBank/DDBJ databases">
        <title>The genome of Eucalyptus grandis.</title>
        <authorList>
            <person name="Schmutz J."/>
            <person name="Hayes R."/>
            <person name="Myburg A."/>
            <person name="Tuskan G."/>
            <person name="Grattapaglia D."/>
            <person name="Rokhsar D.S."/>
        </authorList>
    </citation>
    <scope>NUCLEOTIDE SEQUENCE</scope>
    <source>
        <tissue evidence="1">Leaf extractions</tissue>
    </source>
</reference>
<dbReference type="InParanoid" id="A0A059BG92"/>
<sequence length="70" mass="8464">MREFERLLLRGINRRVLPLLQGCGYSLPEHEHRNCPSDPLQWPPLFWHSTQLSQEVKFHCSLNPYFHFFL</sequence>
<gene>
    <name evidence="1" type="ORF">EUGRSUZ_G02293</name>
</gene>
<organism evidence="1">
    <name type="scientific">Eucalyptus grandis</name>
    <name type="common">Flooded gum</name>
    <dbReference type="NCBI Taxonomy" id="71139"/>
    <lineage>
        <taxon>Eukaryota</taxon>
        <taxon>Viridiplantae</taxon>
        <taxon>Streptophyta</taxon>
        <taxon>Embryophyta</taxon>
        <taxon>Tracheophyta</taxon>
        <taxon>Spermatophyta</taxon>
        <taxon>Magnoliopsida</taxon>
        <taxon>eudicotyledons</taxon>
        <taxon>Gunneridae</taxon>
        <taxon>Pentapetalae</taxon>
        <taxon>rosids</taxon>
        <taxon>malvids</taxon>
        <taxon>Myrtales</taxon>
        <taxon>Myrtaceae</taxon>
        <taxon>Myrtoideae</taxon>
        <taxon>Eucalypteae</taxon>
        <taxon>Eucalyptus</taxon>
    </lineage>
</organism>
<name>A0A059BG92_EUCGR</name>
<evidence type="ECO:0000313" key="1">
    <source>
        <dbReference type="EMBL" id="KCW64700.1"/>
    </source>
</evidence>
<dbReference type="Gramene" id="KCW64700">
    <property type="protein sequence ID" value="KCW64700"/>
    <property type="gene ID" value="EUGRSUZ_G02293"/>
</dbReference>
<protein>
    <submittedName>
        <fullName evidence="1">Uncharacterized protein</fullName>
    </submittedName>
</protein>
<dbReference type="EMBL" id="KK198759">
    <property type="protein sequence ID" value="KCW64700.1"/>
    <property type="molecule type" value="Genomic_DNA"/>
</dbReference>
<proteinExistence type="predicted"/>